<feature type="domain" description="AB hydrolase-1" evidence="1">
    <location>
        <begin position="23"/>
        <end position="140"/>
    </location>
</feature>
<keyword evidence="3" id="KW-1185">Reference proteome</keyword>
<evidence type="ECO:0000313" key="2">
    <source>
        <dbReference type="EMBL" id="MEY8042340.1"/>
    </source>
</evidence>
<dbReference type="PANTHER" id="PTHR43433:SF5">
    <property type="entry name" value="AB HYDROLASE-1 DOMAIN-CONTAINING PROTEIN"/>
    <property type="match status" value="1"/>
</dbReference>
<dbReference type="RefSeq" id="WP_369775396.1">
    <property type="nucleotide sequence ID" value="NZ_JBGEHV010000054.1"/>
</dbReference>
<dbReference type="GO" id="GO:0016787">
    <property type="term" value="F:hydrolase activity"/>
    <property type="evidence" value="ECO:0007669"/>
    <property type="project" value="UniProtKB-KW"/>
</dbReference>
<gene>
    <name evidence="2" type="ORF">AB8O55_23270</name>
</gene>
<dbReference type="PANTHER" id="PTHR43433">
    <property type="entry name" value="HYDROLASE, ALPHA/BETA FOLD FAMILY PROTEIN"/>
    <property type="match status" value="1"/>
</dbReference>
<dbReference type="InterPro" id="IPR000073">
    <property type="entry name" value="AB_hydrolase_1"/>
</dbReference>
<dbReference type="Proteomes" id="UP001564626">
    <property type="component" value="Unassembled WGS sequence"/>
</dbReference>
<accession>A0ABV4CMN2</accession>
<dbReference type="InterPro" id="IPR029058">
    <property type="entry name" value="AB_hydrolase_fold"/>
</dbReference>
<protein>
    <submittedName>
        <fullName evidence="2">Alpha/beta hydrolase</fullName>
    </submittedName>
</protein>
<proteinExistence type="predicted"/>
<evidence type="ECO:0000313" key="3">
    <source>
        <dbReference type="Proteomes" id="UP001564626"/>
    </source>
</evidence>
<reference evidence="2 3" key="1">
    <citation type="submission" date="2024-08" db="EMBL/GenBank/DDBJ databases">
        <title>Genome mining of Saccharopolyspora cebuensis PGLac3 from Nigerian medicinal plant.</title>
        <authorList>
            <person name="Ezeobiora C.E."/>
            <person name="Igbokwe N.H."/>
            <person name="Amin D.H."/>
            <person name="Mendie U.E."/>
        </authorList>
    </citation>
    <scope>NUCLEOTIDE SEQUENCE [LARGE SCALE GENOMIC DNA]</scope>
    <source>
        <strain evidence="2 3">PGLac3</strain>
    </source>
</reference>
<dbReference type="Pfam" id="PF00561">
    <property type="entry name" value="Abhydrolase_1"/>
    <property type="match status" value="1"/>
</dbReference>
<comment type="caution">
    <text evidence="2">The sequence shown here is derived from an EMBL/GenBank/DDBJ whole genome shotgun (WGS) entry which is preliminary data.</text>
</comment>
<organism evidence="2 3">
    <name type="scientific">Saccharopolyspora cebuensis</name>
    <dbReference type="NCBI Taxonomy" id="418759"/>
    <lineage>
        <taxon>Bacteria</taxon>
        <taxon>Bacillati</taxon>
        <taxon>Actinomycetota</taxon>
        <taxon>Actinomycetes</taxon>
        <taxon>Pseudonocardiales</taxon>
        <taxon>Pseudonocardiaceae</taxon>
        <taxon>Saccharopolyspora</taxon>
    </lineage>
</organism>
<dbReference type="Gene3D" id="3.40.50.1820">
    <property type="entry name" value="alpha/beta hydrolase"/>
    <property type="match status" value="1"/>
</dbReference>
<evidence type="ECO:0000259" key="1">
    <source>
        <dbReference type="Pfam" id="PF00561"/>
    </source>
</evidence>
<sequence length="273" mass="28627">MRARTIETNGGQLYAEFRGEHGPVVLIVQGGLSEAGATEQLADDLARDHQVITYDRRGLSRSSGPAGADAMATHADDAAALLTEVTGERAIVIGPSIGAVIGLNLAVRHPDKVGVLIAHEPPMPSLVRDPEMEAGLDQVAELADGGDLGAAIRTFAALGGPSVDSREDGARPAPTVGDGQANLKAFFRNDFPAVRRSDLRAEQITALPATTAVVPTGGGDSRGRWEWRCAQQLARELGRELTELPGGHDGLVSHPWSSATTLRRLIAEADDGD</sequence>
<dbReference type="SUPFAM" id="SSF53474">
    <property type="entry name" value="alpha/beta-Hydrolases"/>
    <property type="match status" value="1"/>
</dbReference>
<keyword evidence="2" id="KW-0378">Hydrolase</keyword>
<dbReference type="InterPro" id="IPR050471">
    <property type="entry name" value="AB_hydrolase"/>
</dbReference>
<dbReference type="EMBL" id="JBGEHV010000054">
    <property type="protein sequence ID" value="MEY8042340.1"/>
    <property type="molecule type" value="Genomic_DNA"/>
</dbReference>
<name>A0ABV4CMN2_9PSEU</name>